<feature type="domain" description="Serpin" evidence="2">
    <location>
        <begin position="55"/>
        <end position="421"/>
    </location>
</feature>
<dbReference type="GO" id="GO:0004867">
    <property type="term" value="F:serine-type endopeptidase inhibitor activity"/>
    <property type="evidence" value="ECO:0007669"/>
    <property type="project" value="InterPro"/>
</dbReference>
<sequence>MKIVFLLFTLTLLCTGCIEDTIVIKENTTVVPENTISADSVKDYDIAAANNAFAFDMYSQLAQLESGNESGNKRNVFFSPHSIYTAMAICYEGAEGTTKEQTSNVFYFPANKTILKVRMERTNNTINSVNSDYELQTANALWIQEGYPVKEAYIYNVKKYYDGEVTNLDFVRKPDASRNTINKWVEDKTSDKIKDLVPKNSITADTRVIITNAIYFNGKWVYEFDKEMTDKKPFYPTGGEEISLDTMYICNRFNYGENSKAKIIELPYKGNDLSMYIVLPKNNNIEKFETGFTLNDYTKLKNDMESVEEVKVSIPKFKFETKTELTNSLIDMGVVDAFGPANFSGISDDPLSISRVIHQTFIDVKEEGTEAAAATAVVMERGMSISWDPKPKEFKADHPFMFFIEDRRTNCILFMGKVEYPEYEETEEI</sequence>
<dbReference type="KEGG" id="mhor:MSHOH_2663"/>
<protein>
    <submittedName>
        <fullName evidence="3">Serine protease inhibitor (Serpin family)</fullName>
    </submittedName>
</protein>
<dbReference type="AlphaFoldDB" id="A0A0E3SE23"/>
<accession>A0A0E3SE23</accession>
<dbReference type="STRING" id="1434110.MSHOH_2663"/>
<evidence type="ECO:0000256" key="1">
    <source>
        <dbReference type="RuleBase" id="RU000411"/>
    </source>
</evidence>
<dbReference type="PROSITE" id="PS00284">
    <property type="entry name" value="SERPIN"/>
    <property type="match status" value="1"/>
</dbReference>
<dbReference type="SMART" id="SM00093">
    <property type="entry name" value="SERPIN"/>
    <property type="match status" value="1"/>
</dbReference>
<dbReference type="CDD" id="cd19591">
    <property type="entry name" value="serpin_like"/>
    <property type="match status" value="1"/>
</dbReference>
<comment type="similarity">
    <text evidence="1">Belongs to the serpin family.</text>
</comment>
<dbReference type="HOGENOM" id="CLU_023330_0_2_2"/>
<dbReference type="InterPro" id="IPR000215">
    <property type="entry name" value="Serpin_fam"/>
</dbReference>
<keyword evidence="4" id="KW-1185">Reference proteome</keyword>
<dbReference type="PANTHER" id="PTHR11461">
    <property type="entry name" value="SERINE PROTEASE INHIBITOR, SERPIN"/>
    <property type="match status" value="1"/>
</dbReference>
<name>A0A0E3SE23_9EURY</name>
<dbReference type="InterPro" id="IPR042178">
    <property type="entry name" value="Serpin_sf_1"/>
</dbReference>
<dbReference type="Pfam" id="PF00079">
    <property type="entry name" value="Serpin"/>
    <property type="match status" value="1"/>
</dbReference>
<evidence type="ECO:0000313" key="3">
    <source>
        <dbReference type="EMBL" id="AKB79146.1"/>
    </source>
</evidence>
<dbReference type="EMBL" id="CP009516">
    <property type="protein sequence ID" value="AKB79146.1"/>
    <property type="molecule type" value="Genomic_DNA"/>
</dbReference>
<dbReference type="PANTHER" id="PTHR11461:SF211">
    <property type="entry name" value="GH10112P-RELATED"/>
    <property type="match status" value="1"/>
</dbReference>
<dbReference type="InterPro" id="IPR036186">
    <property type="entry name" value="Serpin_sf"/>
</dbReference>
<dbReference type="Proteomes" id="UP000033101">
    <property type="component" value="Chromosome"/>
</dbReference>
<evidence type="ECO:0000313" key="4">
    <source>
        <dbReference type="Proteomes" id="UP000033101"/>
    </source>
</evidence>
<dbReference type="InterPro" id="IPR023795">
    <property type="entry name" value="Serpin_CS"/>
</dbReference>
<dbReference type="Gene3D" id="2.30.39.10">
    <property type="entry name" value="Alpha-1-antitrypsin, domain 1"/>
    <property type="match status" value="1"/>
</dbReference>
<organism evidence="3 4">
    <name type="scientific">Methanosarcina horonobensis HB-1 = JCM 15518</name>
    <dbReference type="NCBI Taxonomy" id="1434110"/>
    <lineage>
        <taxon>Archaea</taxon>
        <taxon>Methanobacteriati</taxon>
        <taxon>Methanobacteriota</taxon>
        <taxon>Stenosarchaea group</taxon>
        <taxon>Methanomicrobia</taxon>
        <taxon>Methanosarcinales</taxon>
        <taxon>Methanosarcinaceae</taxon>
        <taxon>Methanosarcina</taxon>
    </lineage>
</organism>
<dbReference type="GO" id="GO:0005615">
    <property type="term" value="C:extracellular space"/>
    <property type="evidence" value="ECO:0007669"/>
    <property type="project" value="InterPro"/>
</dbReference>
<dbReference type="InterPro" id="IPR023796">
    <property type="entry name" value="Serpin_dom"/>
</dbReference>
<gene>
    <name evidence="3" type="ORF">MSHOH_2663</name>
</gene>
<dbReference type="SUPFAM" id="SSF56574">
    <property type="entry name" value="Serpins"/>
    <property type="match status" value="1"/>
</dbReference>
<proteinExistence type="inferred from homology"/>
<evidence type="ECO:0000259" key="2">
    <source>
        <dbReference type="SMART" id="SM00093"/>
    </source>
</evidence>
<dbReference type="InterPro" id="IPR042185">
    <property type="entry name" value="Serpin_sf_2"/>
</dbReference>
<dbReference type="PATRIC" id="fig|1434110.4.peg.3437"/>
<dbReference type="Gene3D" id="3.30.497.10">
    <property type="entry name" value="Antithrombin, subunit I, domain 2"/>
    <property type="match status" value="1"/>
</dbReference>
<reference evidence="3 4" key="1">
    <citation type="submission" date="2014-07" db="EMBL/GenBank/DDBJ databases">
        <title>Methanogenic archaea and the global carbon cycle.</title>
        <authorList>
            <person name="Henriksen J.R."/>
            <person name="Luke J."/>
            <person name="Reinhart S."/>
            <person name="Benedict M.N."/>
            <person name="Youngblut N.D."/>
            <person name="Metcalf M.E."/>
            <person name="Whitaker R.J."/>
            <person name="Metcalf W.W."/>
        </authorList>
    </citation>
    <scope>NUCLEOTIDE SEQUENCE [LARGE SCALE GENOMIC DNA]</scope>
    <source>
        <strain evidence="3 4">HB-1</strain>
    </source>
</reference>